<evidence type="ECO:0000313" key="3">
    <source>
        <dbReference type="Proteomes" id="UP001055439"/>
    </source>
</evidence>
<gene>
    <name evidence="2" type="ORF">MUK42_19168</name>
</gene>
<protein>
    <submittedName>
        <fullName evidence="2">Uncharacterized protein</fullName>
    </submittedName>
</protein>
<accession>A0A9E7F9W1</accession>
<organism evidence="2 3">
    <name type="scientific">Musa troglodytarum</name>
    <name type="common">fe'i banana</name>
    <dbReference type="NCBI Taxonomy" id="320322"/>
    <lineage>
        <taxon>Eukaryota</taxon>
        <taxon>Viridiplantae</taxon>
        <taxon>Streptophyta</taxon>
        <taxon>Embryophyta</taxon>
        <taxon>Tracheophyta</taxon>
        <taxon>Spermatophyta</taxon>
        <taxon>Magnoliopsida</taxon>
        <taxon>Liliopsida</taxon>
        <taxon>Zingiberales</taxon>
        <taxon>Musaceae</taxon>
        <taxon>Musa</taxon>
    </lineage>
</organism>
<sequence length="293" mass="31752">MMYGLHGVFLLLLGGGLHLFQEGFHVLLLHALRHYPGTFLVRRRRPDDADRHEIEVSEGYHVERLPPPVIHVEEAQPRPVRHEQRVVREGELVGILLEVPHSPLGELAGETGLGDPDDVHHVDELRGSDLAAAGGDGHRVEAVSVEPAFRGQQLLHQVAGVGEEAEVDVGLGVELDRAGARPPQLRDRDVEGGAAVAGELEVLRLDLVDGVVGDVHGVVEQPEGREDRWARGRELGRAGDDLPQPYRVHDGLRKAPSNLTDGVHELGGTEAVSDGVDGDEADDESAANELRHL</sequence>
<dbReference type="EMBL" id="CP097505">
    <property type="protein sequence ID" value="URD91613.1"/>
    <property type="molecule type" value="Genomic_DNA"/>
</dbReference>
<keyword evidence="3" id="KW-1185">Reference proteome</keyword>
<reference evidence="2" key="1">
    <citation type="submission" date="2022-05" db="EMBL/GenBank/DDBJ databases">
        <title>The Musa troglodytarum L. genome provides insights into the mechanism of non-climacteric behaviour and enrichment of carotenoids.</title>
        <authorList>
            <person name="Wang J."/>
        </authorList>
    </citation>
    <scope>NUCLEOTIDE SEQUENCE</scope>
    <source>
        <tissue evidence="2">Leaf</tissue>
    </source>
</reference>
<dbReference type="AlphaFoldDB" id="A0A9E7F9W1"/>
<evidence type="ECO:0000313" key="2">
    <source>
        <dbReference type="EMBL" id="URD91613.1"/>
    </source>
</evidence>
<dbReference type="OrthoDB" id="10675768at2759"/>
<dbReference type="Proteomes" id="UP001055439">
    <property type="component" value="Chromosome 3"/>
</dbReference>
<feature type="region of interest" description="Disordered" evidence="1">
    <location>
        <begin position="236"/>
        <end position="293"/>
    </location>
</feature>
<name>A0A9E7F9W1_9LILI</name>
<proteinExistence type="predicted"/>
<feature type="compositionally biased region" description="Acidic residues" evidence="1">
    <location>
        <begin position="276"/>
        <end position="286"/>
    </location>
</feature>
<evidence type="ECO:0000256" key="1">
    <source>
        <dbReference type="SAM" id="MobiDB-lite"/>
    </source>
</evidence>